<evidence type="ECO:0000313" key="4">
    <source>
        <dbReference type="EMBL" id="KAA8630466.1"/>
    </source>
</evidence>
<name>A0A8S8ZNG7_SORMA</name>
<dbReference type="GO" id="GO:0005524">
    <property type="term" value="F:ATP binding"/>
    <property type="evidence" value="ECO:0007669"/>
    <property type="project" value="UniProtKB-UniRule"/>
</dbReference>
<dbReference type="SMART" id="SM00220">
    <property type="entry name" value="S_TKc"/>
    <property type="match status" value="1"/>
</dbReference>
<dbReference type="InterPro" id="IPR011009">
    <property type="entry name" value="Kinase-like_dom_sf"/>
</dbReference>
<dbReference type="PANTHER" id="PTHR44305">
    <property type="entry name" value="SI:DKEY-192D15.2-RELATED"/>
    <property type="match status" value="1"/>
</dbReference>
<reference evidence="4 5" key="1">
    <citation type="submission" date="2017-07" db="EMBL/GenBank/DDBJ databases">
        <title>Genome sequence of the Sordaria macrospora wild type strain R19027.</title>
        <authorList>
            <person name="Nowrousian M."/>
            <person name="Teichert I."/>
            <person name="Kueck U."/>
        </authorList>
    </citation>
    <scope>NUCLEOTIDE SEQUENCE [LARGE SCALE GENOMIC DNA]</scope>
    <source>
        <strain evidence="4 5">R19027</strain>
        <tissue evidence="4">Mycelium</tissue>
    </source>
</reference>
<feature type="domain" description="Protein kinase" evidence="3">
    <location>
        <begin position="100"/>
        <end position="437"/>
    </location>
</feature>
<dbReference type="Gene3D" id="1.10.510.10">
    <property type="entry name" value="Transferase(Phosphotransferase) domain 1"/>
    <property type="match status" value="1"/>
</dbReference>
<organism evidence="4 5">
    <name type="scientific">Sordaria macrospora</name>
    <dbReference type="NCBI Taxonomy" id="5147"/>
    <lineage>
        <taxon>Eukaryota</taxon>
        <taxon>Fungi</taxon>
        <taxon>Dikarya</taxon>
        <taxon>Ascomycota</taxon>
        <taxon>Pezizomycotina</taxon>
        <taxon>Sordariomycetes</taxon>
        <taxon>Sordariomycetidae</taxon>
        <taxon>Sordariales</taxon>
        <taxon>Sordariaceae</taxon>
        <taxon>Sordaria</taxon>
    </lineage>
</organism>
<dbReference type="PROSITE" id="PS50011">
    <property type="entry name" value="PROTEIN_KINASE_DOM"/>
    <property type="match status" value="1"/>
</dbReference>
<dbReference type="EMBL" id="NMPR01000103">
    <property type="protein sequence ID" value="KAA8630466.1"/>
    <property type="molecule type" value="Genomic_DNA"/>
</dbReference>
<sequence length="530" mass="61183">MGFRDVQREQTDYFAYHRAGRASSWSKHRRRDAIHNLGFPRRHPARWPGFGPPPPHPGRSTFREPAPYAKSQEDGRQESPNSGVQRRAKRLERLLAHEGMRFEKVLGWGGFGMACLFSMTGAGRGGQGGGGDKVVVKIELEARGTLEMERRNYELMRNAHHVLHMYNLAAEEAIEESDLVAGGLFLEFMERGTLEKWIVKMAKERKKFSDGALWNIFDCLARGLVALAYPEKDWRVEESAMMFKDDPVDPMVHFDIDPTNILVGGFGMFGLRHHSNVPIHKIGDLGLGEIYNSRERRDTKKVWYARQSGKAYLYTPEQFTEEWDWFAGAPAADGARTAGNYREAMNLWQMGWIMYALITLCWPNEKKEPFVWANELLDRQVRDATYGGDLLYSGRYDDTDRDLRKLVAQCLYHCPMSRPSLKELEIAIKLKLRSTNLDKTEEESRAWARRFYGEPERRPRPAAAPAPARERWNMGAQPPIRFGGAARARFGKAFSNESVLDLQRLQKRRADEDHRPVIRRQPQPRRFWRD</sequence>
<evidence type="ECO:0000256" key="1">
    <source>
        <dbReference type="PROSITE-ProRule" id="PRU10141"/>
    </source>
</evidence>
<proteinExistence type="predicted"/>
<dbReference type="PANTHER" id="PTHR44305:SF2">
    <property type="entry name" value="SI:DKEY-192D15.2"/>
    <property type="match status" value="1"/>
</dbReference>
<keyword evidence="1" id="KW-0067">ATP-binding</keyword>
<accession>A0A8S8ZNG7</accession>
<dbReference type="GO" id="GO:0004672">
    <property type="term" value="F:protein kinase activity"/>
    <property type="evidence" value="ECO:0007669"/>
    <property type="project" value="InterPro"/>
</dbReference>
<dbReference type="InterPro" id="IPR000719">
    <property type="entry name" value="Prot_kinase_dom"/>
</dbReference>
<gene>
    <name evidence="4" type="ORF">SMACR_02082</name>
</gene>
<feature type="region of interest" description="Disordered" evidence="2">
    <location>
        <begin position="37"/>
        <end position="87"/>
    </location>
</feature>
<feature type="binding site" evidence="1">
    <location>
        <position position="137"/>
    </location>
    <ligand>
        <name>ATP</name>
        <dbReference type="ChEBI" id="CHEBI:30616"/>
    </ligand>
</feature>
<evidence type="ECO:0000313" key="5">
    <source>
        <dbReference type="Proteomes" id="UP000433876"/>
    </source>
</evidence>
<dbReference type="InterPro" id="IPR053083">
    <property type="entry name" value="TF_kinase-domain_protein"/>
</dbReference>
<comment type="caution">
    <text evidence="4">The sequence shown here is derived from an EMBL/GenBank/DDBJ whole genome shotgun (WGS) entry which is preliminary data.</text>
</comment>
<keyword evidence="1" id="KW-0547">Nucleotide-binding</keyword>
<dbReference type="AlphaFoldDB" id="A0A8S8ZNG7"/>
<dbReference type="PROSITE" id="PS00107">
    <property type="entry name" value="PROTEIN_KINASE_ATP"/>
    <property type="match status" value="1"/>
</dbReference>
<evidence type="ECO:0000256" key="2">
    <source>
        <dbReference type="SAM" id="MobiDB-lite"/>
    </source>
</evidence>
<evidence type="ECO:0000259" key="3">
    <source>
        <dbReference type="PROSITE" id="PS50011"/>
    </source>
</evidence>
<dbReference type="VEuPathDB" id="FungiDB:SMAC_02082"/>
<dbReference type="Proteomes" id="UP000433876">
    <property type="component" value="Unassembled WGS sequence"/>
</dbReference>
<dbReference type="InterPro" id="IPR017441">
    <property type="entry name" value="Protein_kinase_ATP_BS"/>
</dbReference>
<feature type="region of interest" description="Disordered" evidence="2">
    <location>
        <begin position="506"/>
        <end position="530"/>
    </location>
</feature>
<dbReference type="SUPFAM" id="SSF56112">
    <property type="entry name" value="Protein kinase-like (PK-like)"/>
    <property type="match status" value="1"/>
</dbReference>
<protein>
    <recommendedName>
        <fullName evidence="3">Protein kinase domain-containing protein</fullName>
    </recommendedName>
</protein>